<dbReference type="Gene3D" id="2.60.40.1880">
    <property type="entry name" value="Invasion associated locus B (IalB) protein"/>
    <property type="match status" value="1"/>
</dbReference>
<dbReference type="InterPro" id="IPR010642">
    <property type="entry name" value="Invasion_prot_B"/>
</dbReference>
<feature type="region of interest" description="Disordered" evidence="1">
    <location>
        <begin position="55"/>
        <end position="75"/>
    </location>
</feature>
<name>A0A225MRE4_9BURK</name>
<dbReference type="InterPro" id="IPR038696">
    <property type="entry name" value="IalB_sf"/>
</dbReference>
<comment type="caution">
    <text evidence="3">The sequence shown here is derived from an EMBL/GenBank/DDBJ whole genome shotgun (WGS) entry which is preliminary data.</text>
</comment>
<dbReference type="EMBL" id="NJIH01000004">
    <property type="protein sequence ID" value="OWT62041.1"/>
    <property type="molecule type" value="Genomic_DNA"/>
</dbReference>
<evidence type="ECO:0000313" key="3">
    <source>
        <dbReference type="EMBL" id="OWT62041.1"/>
    </source>
</evidence>
<keyword evidence="2" id="KW-0472">Membrane</keyword>
<evidence type="ECO:0000313" key="4">
    <source>
        <dbReference type="Proteomes" id="UP000214603"/>
    </source>
</evidence>
<accession>A0A225MRE4</accession>
<keyword evidence="2" id="KW-0812">Transmembrane</keyword>
<keyword evidence="2" id="KW-1133">Transmembrane helix</keyword>
<dbReference type="Proteomes" id="UP000214603">
    <property type="component" value="Unassembled WGS sequence"/>
</dbReference>
<proteinExistence type="predicted"/>
<evidence type="ECO:0000256" key="2">
    <source>
        <dbReference type="SAM" id="Phobius"/>
    </source>
</evidence>
<feature type="transmembrane region" description="Helical" evidence="2">
    <location>
        <begin position="33"/>
        <end position="52"/>
    </location>
</feature>
<sequence>MHKPGGSPVVTAGIGSAASSVLNNLCSMGVGRVVSVLCVAIVLAVAAPLLAATGHPASPSPKSTAAEAGASNSKHPDSWAFAKHYGDWLYRCEESTPPNGTATSECAIMQQIFATSKQEGRQLPLVTVVFSKKVGSSDHKVGAVAPVGIALRPGFALWAGDKAPLTLAFDFCRADGCVASPQPATRLESEFKAGKQAHAKFDLTNGQSVTVDISLEGFRAALTALDGGVLPPGIDQGEKAKKAHPRNK</sequence>
<protein>
    <recommendedName>
        <fullName evidence="5">Invasion protein</fullName>
    </recommendedName>
</protein>
<organism evidence="3 4">
    <name type="scientific">Candidimonas nitroreducens</name>
    <dbReference type="NCBI Taxonomy" id="683354"/>
    <lineage>
        <taxon>Bacteria</taxon>
        <taxon>Pseudomonadati</taxon>
        <taxon>Pseudomonadota</taxon>
        <taxon>Betaproteobacteria</taxon>
        <taxon>Burkholderiales</taxon>
        <taxon>Alcaligenaceae</taxon>
        <taxon>Candidimonas</taxon>
    </lineage>
</organism>
<evidence type="ECO:0008006" key="5">
    <source>
        <dbReference type="Google" id="ProtNLM"/>
    </source>
</evidence>
<dbReference type="AlphaFoldDB" id="A0A225MRE4"/>
<gene>
    <name evidence="3" type="ORF">CEY11_09560</name>
</gene>
<reference evidence="4" key="1">
    <citation type="submission" date="2017-06" db="EMBL/GenBank/DDBJ databases">
        <title>Herbaspirillum phytohormonus sp. nov., isolated from the root nodule of Robinia pseudoacacia in lead-zinc mine.</title>
        <authorList>
            <person name="Fan M."/>
            <person name="Lin Y."/>
        </authorList>
    </citation>
    <scope>NUCLEOTIDE SEQUENCE [LARGE SCALE GENOMIC DNA]</scope>
    <source>
        <strain evidence="4">SC-089</strain>
    </source>
</reference>
<evidence type="ECO:0000256" key="1">
    <source>
        <dbReference type="SAM" id="MobiDB-lite"/>
    </source>
</evidence>
<dbReference type="Pfam" id="PF06776">
    <property type="entry name" value="IalB"/>
    <property type="match status" value="1"/>
</dbReference>
<keyword evidence="4" id="KW-1185">Reference proteome</keyword>